<comment type="cofactor">
    <cofactor evidence="1">
        <name>Mg(2+)</name>
        <dbReference type="ChEBI" id="CHEBI:18420"/>
    </cofactor>
</comment>
<name>A0A081CWV4_9HYPH</name>
<gene>
    <name evidence="5" type="primary">dgoD</name>
    <name evidence="5" type="ORF">RRU01S_15_00750</name>
</gene>
<feature type="domain" description="Mandelate racemase/muconate lactonizing enzyme C-terminal" evidence="4">
    <location>
        <begin position="145"/>
        <end position="241"/>
    </location>
</feature>
<dbReference type="InterPro" id="IPR029065">
    <property type="entry name" value="Enolase_C-like"/>
</dbReference>
<dbReference type="SUPFAM" id="SSF51604">
    <property type="entry name" value="Enolase C-terminal domain-like"/>
    <property type="match status" value="1"/>
</dbReference>
<protein>
    <submittedName>
        <fullName evidence="5">Galactonate dehydratase</fullName>
    </submittedName>
</protein>
<dbReference type="OrthoDB" id="9802699at2"/>
<evidence type="ECO:0000313" key="5">
    <source>
        <dbReference type="EMBL" id="GAK71150.1"/>
    </source>
</evidence>
<comment type="caution">
    <text evidence="5">The sequence shown here is derived from an EMBL/GenBank/DDBJ whole genome shotgun (WGS) entry which is preliminary data.</text>
</comment>
<proteinExistence type="predicted"/>
<dbReference type="Gene3D" id="3.30.390.10">
    <property type="entry name" value="Enolase-like, N-terminal domain"/>
    <property type="match status" value="1"/>
</dbReference>
<dbReference type="AlphaFoldDB" id="A0A081CWV4"/>
<dbReference type="EMBL" id="BBJU01000015">
    <property type="protein sequence ID" value="GAK71150.1"/>
    <property type="molecule type" value="Genomic_DNA"/>
</dbReference>
<dbReference type="GO" id="GO:0009063">
    <property type="term" value="P:amino acid catabolic process"/>
    <property type="evidence" value="ECO:0007669"/>
    <property type="project" value="InterPro"/>
</dbReference>
<evidence type="ECO:0000259" key="4">
    <source>
        <dbReference type="SMART" id="SM00922"/>
    </source>
</evidence>
<dbReference type="PROSITE" id="PS00908">
    <property type="entry name" value="MR_MLE_1"/>
    <property type="match status" value="1"/>
</dbReference>
<evidence type="ECO:0000313" key="6">
    <source>
        <dbReference type="Proteomes" id="UP000028701"/>
    </source>
</evidence>
<reference evidence="5 6" key="1">
    <citation type="submission" date="2014-08" db="EMBL/GenBank/DDBJ databases">
        <title>Whole genome shotgun sequence of Rhizobium rubi NBRC 13261.</title>
        <authorList>
            <person name="Katano-Makiyama Y."/>
            <person name="Hosoyama A."/>
            <person name="Hashimoto M."/>
            <person name="Hosoyama Y."/>
            <person name="Noguchi M."/>
            <person name="Tsuchikane K."/>
            <person name="Uohara A."/>
            <person name="Ohji S."/>
            <person name="Ichikawa N."/>
            <person name="Kimura A."/>
            <person name="Yamazoe A."/>
            <person name="Fujita N."/>
        </authorList>
    </citation>
    <scope>NUCLEOTIDE SEQUENCE [LARGE SCALE GENOMIC DNA]</scope>
    <source>
        <strain evidence="5 6">NBRC 13261</strain>
    </source>
</reference>
<dbReference type="InterPro" id="IPR029017">
    <property type="entry name" value="Enolase-like_N"/>
</dbReference>
<dbReference type="PANTHER" id="PTHR13794:SF58">
    <property type="entry name" value="MITOCHONDRIAL ENOLASE SUPERFAMILY MEMBER 1"/>
    <property type="match status" value="1"/>
</dbReference>
<dbReference type="InterPro" id="IPR013341">
    <property type="entry name" value="Mandelate_racemase_N_dom"/>
</dbReference>
<dbReference type="PANTHER" id="PTHR13794">
    <property type="entry name" value="ENOLASE SUPERFAMILY, MANDELATE RACEMASE"/>
    <property type="match status" value="1"/>
</dbReference>
<dbReference type="SFLD" id="SFLDG00179">
    <property type="entry name" value="mandelate_racemase"/>
    <property type="match status" value="1"/>
</dbReference>
<dbReference type="InterPro" id="IPR013342">
    <property type="entry name" value="Mandelate_racemase_C"/>
</dbReference>
<evidence type="ECO:0000256" key="1">
    <source>
        <dbReference type="ARBA" id="ARBA00001946"/>
    </source>
</evidence>
<dbReference type="GO" id="GO:0016052">
    <property type="term" value="P:carbohydrate catabolic process"/>
    <property type="evidence" value="ECO:0007669"/>
    <property type="project" value="TreeGrafter"/>
</dbReference>
<dbReference type="RefSeq" id="WP_045230710.1">
    <property type="nucleotide sequence ID" value="NZ_BBJU01000015.1"/>
</dbReference>
<accession>A0A081CWV4</accession>
<dbReference type="SFLD" id="SFLDF00553">
    <property type="entry name" value="galactarolactone_cycloisomeras"/>
    <property type="match status" value="1"/>
</dbReference>
<evidence type="ECO:0000256" key="2">
    <source>
        <dbReference type="ARBA" id="ARBA00022723"/>
    </source>
</evidence>
<dbReference type="Gene3D" id="3.20.20.120">
    <property type="entry name" value="Enolase-like C-terminal domain"/>
    <property type="match status" value="1"/>
</dbReference>
<dbReference type="Pfam" id="PF02746">
    <property type="entry name" value="MR_MLE_N"/>
    <property type="match status" value="1"/>
</dbReference>
<dbReference type="GO" id="GO:0000287">
    <property type="term" value="F:magnesium ion binding"/>
    <property type="evidence" value="ECO:0007669"/>
    <property type="project" value="UniProtKB-ARBA"/>
</dbReference>
<dbReference type="InterPro" id="IPR034618">
    <property type="entry name" value="GLI"/>
</dbReference>
<keyword evidence="2" id="KW-0479">Metal-binding</keyword>
<dbReference type="Pfam" id="PF13378">
    <property type="entry name" value="MR_MLE_C"/>
    <property type="match status" value="1"/>
</dbReference>
<dbReference type="InterPro" id="IPR018110">
    <property type="entry name" value="Mandel_Rmase/mucon_lact_enz_CS"/>
</dbReference>
<dbReference type="InterPro" id="IPR036849">
    <property type="entry name" value="Enolase-like_C_sf"/>
</dbReference>
<dbReference type="GO" id="GO:0016836">
    <property type="term" value="F:hydro-lyase activity"/>
    <property type="evidence" value="ECO:0007669"/>
    <property type="project" value="TreeGrafter"/>
</dbReference>
<dbReference type="GO" id="GO:0016853">
    <property type="term" value="F:isomerase activity"/>
    <property type="evidence" value="ECO:0007669"/>
    <property type="project" value="InterPro"/>
</dbReference>
<dbReference type="SUPFAM" id="SSF54826">
    <property type="entry name" value="Enolase N-terminal domain-like"/>
    <property type="match status" value="1"/>
</dbReference>
<dbReference type="SFLD" id="SFLDS00001">
    <property type="entry name" value="Enolase"/>
    <property type="match status" value="1"/>
</dbReference>
<dbReference type="InterPro" id="IPR046945">
    <property type="entry name" value="RHMD-like"/>
</dbReference>
<dbReference type="CDD" id="cd03316">
    <property type="entry name" value="MR_like"/>
    <property type="match status" value="1"/>
</dbReference>
<dbReference type="eggNOG" id="COG4948">
    <property type="taxonomic scope" value="Bacteria"/>
</dbReference>
<sequence length="378" mass="41040">MKIEAVRTHLLDYKLGHAFESASMRFDRRIHCLVEIICDDGTVGWGECLGPAKPNAAVVAAYAPHLIGKDPLDIEIIWHQLYNLLRDQGQRGLTVTALSGIDIALWDIKGKRFGTSISRLLGGRFRDSVQVYATGSFRKDGVDAVSDVAAEVAGYAAQGFHAVKIKIGFDVSEDIAVIRAAREAVGPDVRIMIDANHGYDALEAIEVGNALAPLGIDWFEEPVVPEQLDAYQAVRAGQPIPVAGGETWHGRYGMRAPLENRAVDILQPDLAGSGGFSETKRIADLATLYGVRVVPHVWGTGVAIAAALQFMAYLPPDPARRNPRPPILEFDRTENPYRQAVLTSPLDHVDGVVEIPDGPGLGIEINRDALEKYALKDA</sequence>
<keyword evidence="3" id="KW-0460">Magnesium</keyword>
<dbReference type="Proteomes" id="UP000028701">
    <property type="component" value="Unassembled WGS sequence"/>
</dbReference>
<dbReference type="SMART" id="SM00922">
    <property type="entry name" value="MR_MLE"/>
    <property type="match status" value="1"/>
</dbReference>
<evidence type="ECO:0000256" key="3">
    <source>
        <dbReference type="ARBA" id="ARBA00022842"/>
    </source>
</evidence>
<organism evidence="5 6">
    <name type="scientific">Agrobacterium rubi TR3 = NBRC 13261</name>
    <dbReference type="NCBI Taxonomy" id="1368415"/>
    <lineage>
        <taxon>Bacteria</taxon>
        <taxon>Pseudomonadati</taxon>
        <taxon>Pseudomonadota</taxon>
        <taxon>Alphaproteobacteria</taxon>
        <taxon>Hyphomicrobiales</taxon>
        <taxon>Rhizobiaceae</taxon>
        <taxon>Rhizobium/Agrobacterium group</taxon>
        <taxon>Agrobacterium</taxon>
    </lineage>
</organism>